<feature type="region of interest" description="Disordered" evidence="1">
    <location>
        <begin position="35"/>
        <end position="79"/>
    </location>
</feature>
<evidence type="ECO:0000313" key="4">
    <source>
        <dbReference type="EMBL" id="SKC74497.1"/>
    </source>
</evidence>
<feature type="domain" description="DUF4124" evidence="3">
    <location>
        <begin position="17"/>
        <end position="69"/>
    </location>
</feature>
<dbReference type="InterPro" id="IPR025392">
    <property type="entry name" value="DUF4124"/>
</dbReference>
<reference evidence="4 5" key="1">
    <citation type="submission" date="2017-02" db="EMBL/GenBank/DDBJ databases">
        <authorList>
            <person name="Peterson S.W."/>
        </authorList>
    </citation>
    <scope>NUCLEOTIDE SEQUENCE [LARGE SCALE GENOMIC DNA]</scope>
    <source>
        <strain evidence="4 5">P15</strain>
    </source>
</reference>
<feature type="signal peptide" evidence="2">
    <location>
        <begin position="1"/>
        <end position="27"/>
    </location>
</feature>
<dbReference type="RefSeq" id="WP_079724773.1">
    <property type="nucleotide sequence ID" value="NZ_BMCL01000001.1"/>
</dbReference>
<evidence type="ECO:0000256" key="1">
    <source>
        <dbReference type="SAM" id="MobiDB-lite"/>
    </source>
</evidence>
<proteinExistence type="predicted"/>
<dbReference type="AlphaFoldDB" id="A0A1T5LEL0"/>
<organism evidence="4 5">
    <name type="scientific">Pseudoxanthomonas indica</name>
    <dbReference type="NCBI Taxonomy" id="428993"/>
    <lineage>
        <taxon>Bacteria</taxon>
        <taxon>Pseudomonadati</taxon>
        <taxon>Pseudomonadota</taxon>
        <taxon>Gammaproteobacteria</taxon>
        <taxon>Lysobacterales</taxon>
        <taxon>Lysobacteraceae</taxon>
        <taxon>Pseudoxanthomonas</taxon>
    </lineage>
</organism>
<gene>
    <name evidence="4" type="ORF">SAMN06296058_2408</name>
</gene>
<dbReference type="STRING" id="428993.SAMN06296058_2408"/>
<dbReference type="Proteomes" id="UP000190341">
    <property type="component" value="Unassembled WGS sequence"/>
</dbReference>
<keyword evidence="2" id="KW-0732">Signal</keyword>
<evidence type="ECO:0000313" key="5">
    <source>
        <dbReference type="Proteomes" id="UP000190341"/>
    </source>
</evidence>
<protein>
    <recommendedName>
        <fullName evidence="3">DUF4124 domain-containing protein</fullName>
    </recommendedName>
</protein>
<accession>A0A1T5LEL0</accession>
<feature type="chain" id="PRO_5012549809" description="DUF4124 domain-containing protein" evidence="2">
    <location>
        <begin position="28"/>
        <end position="131"/>
    </location>
</feature>
<feature type="region of interest" description="Disordered" evidence="1">
    <location>
        <begin position="91"/>
        <end position="131"/>
    </location>
</feature>
<sequence length="131" mass="13903">MRATFRSLSAAVVLGSLLAAASLAAQAAPVYQWKDANGVTHYSDKPPAGEQYKDRRIDPRGEPLAQSEPAGKSVASPQCLQARKNLEVLSSSTRVLQAGEDGKPGGQPLDEQQRANQRALAEAAQKAYCTP</sequence>
<dbReference type="EMBL" id="FUZV01000002">
    <property type="protein sequence ID" value="SKC74497.1"/>
    <property type="molecule type" value="Genomic_DNA"/>
</dbReference>
<name>A0A1T5LEL0_9GAMM</name>
<dbReference type="OrthoDB" id="7068596at2"/>
<evidence type="ECO:0000256" key="2">
    <source>
        <dbReference type="SAM" id="SignalP"/>
    </source>
</evidence>
<keyword evidence="5" id="KW-1185">Reference proteome</keyword>
<feature type="compositionally biased region" description="Basic and acidic residues" evidence="1">
    <location>
        <begin position="51"/>
        <end position="61"/>
    </location>
</feature>
<dbReference type="Pfam" id="PF13511">
    <property type="entry name" value="DUF4124"/>
    <property type="match status" value="1"/>
</dbReference>
<evidence type="ECO:0000259" key="3">
    <source>
        <dbReference type="Pfam" id="PF13511"/>
    </source>
</evidence>